<sequence length="374" mass="41831">MTAKFASLSCAAIIVAATHAFHPSALPSSSRRPATTTTTTTRLPMSFMADSSDYKADKSDFGDGADEDPDAAPAPLRGEVDMADVPVTEEIPVPMSRNNVGNRFLAVVLDGSFNKDDAKDAWEMHGDRIALTERHVMWARKQNLYNETFNLESRADVLWSHQLLSSDLQRAVGHAMCIDSPTIEDCREAISRDPIVRSLLGVDPETGMCDVSPVPLYRWRQIRDHTLRIDDGRDGLPNMVMAFDRPEAISDGLREEVSNDHLEYLIRSERVIAAGPLHVATPDKTDPRSIAIGTLLFFNAVDREDAIEFVENDPAARAGLYETMTVHRFNSLDVTGKFVSENLYFPGQNTYQMKEAMEHWGYPVDDLQTKWLNW</sequence>
<dbReference type="EMBL" id="JALLAZ020001842">
    <property type="protein sequence ID" value="KAL3761899.1"/>
    <property type="molecule type" value="Genomic_DNA"/>
</dbReference>
<dbReference type="AlphaFoldDB" id="A0ABD3MD18"/>
<evidence type="ECO:0000259" key="3">
    <source>
        <dbReference type="Pfam" id="PF03795"/>
    </source>
</evidence>
<keyword evidence="2" id="KW-0732">Signal</keyword>
<dbReference type="Proteomes" id="UP001530315">
    <property type="component" value="Unassembled WGS sequence"/>
</dbReference>
<dbReference type="SUPFAM" id="SSF54909">
    <property type="entry name" value="Dimeric alpha+beta barrel"/>
    <property type="match status" value="1"/>
</dbReference>
<feature type="signal peptide" evidence="2">
    <location>
        <begin position="1"/>
        <end position="20"/>
    </location>
</feature>
<evidence type="ECO:0000256" key="1">
    <source>
        <dbReference type="SAM" id="MobiDB-lite"/>
    </source>
</evidence>
<organism evidence="4 5">
    <name type="scientific">Stephanodiscus triporus</name>
    <dbReference type="NCBI Taxonomy" id="2934178"/>
    <lineage>
        <taxon>Eukaryota</taxon>
        <taxon>Sar</taxon>
        <taxon>Stramenopiles</taxon>
        <taxon>Ochrophyta</taxon>
        <taxon>Bacillariophyta</taxon>
        <taxon>Coscinodiscophyceae</taxon>
        <taxon>Thalassiosirophycidae</taxon>
        <taxon>Stephanodiscales</taxon>
        <taxon>Stephanodiscaceae</taxon>
        <taxon>Stephanodiscus</taxon>
    </lineage>
</organism>
<dbReference type="InterPro" id="IPR005545">
    <property type="entry name" value="YCII"/>
</dbReference>
<comment type="caution">
    <text evidence="4">The sequence shown here is derived from an EMBL/GenBank/DDBJ whole genome shotgun (WGS) entry which is preliminary data.</text>
</comment>
<evidence type="ECO:0000313" key="4">
    <source>
        <dbReference type="EMBL" id="KAL3761899.1"/>
    </source>
</evidence>
<feature type="region of interest" description="Disordered" evidence="1">
    <location>
        <begin position="58"/>
        <end position="78"/>
    </location>
</feature>
<accession>A0ABD3MD18</accession>
<protein>
    <recommendedName>
        <fullName evidence="3">YCII-related domain-containing protein</fullName>
    </recommendedName>
</protein>
<evidence type="ECO:0000256" key="2">
    <source>
        <dbReference type="SAM" id="SignalP"/>
    </source>
</evidence>
<keyword evidence="5" id="KW-1185">Reference proteome</keyword>
<evidence type="ECO:0000313" key="5">
    <source>
        <dbReference type="Proteomes" id="UP001530315"/>
    </source>
</evidence>
<feature type="region of interest" description="Disordered" evidence="1">
    <location>
        <begin position="24"/>
        <end position="43"/>
    </location>
</feature>
<name>A0ABD3MD18_9STRA</name>
<gene>
    <name evidence="4" type="ORF">ACHAW5_006128</name>
</gene>
<feature type="chain" id="PRO_5044836209" description="YCII-related domain-containing protein" evidence="2">
    <location>
        <begin position="21"/>
        <end position="374"/>
    </location>
</feature>
<proteinExistence type="predicted"/>
<dbReference type="Pfam" id="PF03795">
    <property type="entry name" value="YCII"/>
    <property type="match status" value="1"/>
</dbReference>
<dbReference type="Gene3D" id="3.30.70.1060">
    <property type="entry name" value="Dimeric alpha+beta barrel"/>
    <property type="match status" value="1"/>
</dbReference>
<reference evidence="4 5" key="1">
    <citation type="submission" date="2024-10" db="EMBL/GenBank/DDBJ databases">
        <title>Updated reference genomes for cyclostephanoid diatoms.</title>
        <authorList>
            <person name="Roberts W.R."/>
            <person name="Alverson A.J."/>
        </authorList>
    </citation>
    <scope>NUCLEOTIDE SEQUENCE [LARGE SCALE GENOMIC DNA]</scope>
    <source>
        <strain evidence="4 5">AJA276-08</strain>
    </source>
</reference>
<dbReference type="InterPro" id="IPR011008">
    <property type="entry name" value="Dimeric_a/b-barrel"/>
</dbReference>
<feature type="compositionally biased region" description="Low complexity" evidence="1">
    <location>
        <begin position="24"/>
        <end position="41"/>
    </location>
</feature>
<feature type="domain" description="YCII-related" evidence="3">
    <location>
        <begin position="240"/>
        <end position="330"/>
    </location>
</feature>